<keyword evidence="2" id="KW-0812">Transmembrane</keyword>
<comment type="caution">
    <text evidence="3">The sequence shown here is derived from an EMBL/GenBank/DDBJ whole genome shotgun (WGS) entry which is preliminary data.</text>
</comment>
<dbReference type="Proteomes" id="UP000265566">
    <property type="component" value="Chromosome 1"/>
</dbReference>
<dbReference type="GO" id="GO:0006081">
    <property type="term" value="P:aldehyde metabolic process"/>
    <property type="evidence" value="ECO:0007669"/>
    <property type="project" value="InterPro"/>
</dbReference>
<dbReference type="PANTHER" id="PTHR43570:SF16">
    <property type="entry name" value="ALDEHYDE DEHYDROGENASE TYPE III, ISOFORM Q"/>
    <property type="match status" value="1"/>
</dbReference>
<name>A0A396JML5_MEDTR</name>
<reference evidence="4" key="1">
    <citation type="journal article" date="2018" name="Nat. Plants">
        <title>Whole-genome landscape of Medicago truncatula symbiotic genes.</title>
        <authorList>
            <person name="Pecrix Y."/>
            <person name="Staton S.E."/>
            <person name="Sallet E."/>
            <person name="Lelandais-Briere C."/>
            <person name="Moreau S."/>
            <person name="Carrere S."/>
            <person name="Blein T."/>
            <person name="Jardinaud M.F."/>
            <person name="Latrasse D."/>
            <person name="Zouine M."/>
            <person name="Zahm M."/>
            <person name="Kreplak J."/>
            <person name="Mayjonade B."/>
            <person name="Satge C."/>
            <person name="Perez M."/>
            <person name="Cauet S."/>
            <person name="Marande W."/>
            <person name="Chantry-Darmon C."/>
            <person name="Lopez-Roques C."/>
            <person name="Bouchez O."/>
            <person name="Berard A."/>
            <person name="Debelle F."/>
            <person name="Munos S."/>
            <person name="Bendahmane A."/>
            <person name="Berges H."/>
            <person name="Niebel A."/>
            <person name="Buitink J."/>
            <person name="Frugier F."/>
            <person name="Benhamed M."/>
            <person name="Crespi M."/>
            <person name="Gouzy J."/>
            <person name="Gamas P."/>
        </authorList>
    </citation>
    <scope>NUCLEOTIDE SEQUENCE [LARGE SCALE GENOMIC DNA]</scope>
    <source>
        <strain evidence="4">cv. Jemalong A17</strain>
    </source>
</reference>
<dbReference type="GO" id="GO:0004029">
    <property type="term" value="F:aldehyde dehydrogenase (NAD+) activity"/>
    <property type="evidence" value="ECO:0007669"/>
    <property type="project" value="UniProtKB-EC"/>
</dbReference>
<dbReference type="Gramene" id="rna1416">
    <property type="protein sequence ID" value="RHN77911.1"/>
    <property type="gene ID" value="gene1416"/>
</dbReference>
<dbReference type="PANTHER" id="PTHR43570">
    <property type="entry name" value="ALDEHYDE DEHYDROGENASE"/>
    <property type="match status" value="1"/>
</dbReference>
<dbReference type="AlphaFoldDB" id="A0A396JML5"/>
<dbReference type="InterPro" id="IPR016162">
    <property type="entry name" value="Ald_DH_N"/>
</dbReference>
<dbReference type="InterPro" id="IPR012394">
    <property type="entry name" value="Aldehyde_DH_NAD(P)"/>
</dbReference>
<dbReference type="EMBL" id="PSQE01000001">
    <property type="protein sequence ID" value="RHN77911.1"/>
    <property type="molecule type" value="Genomic_DNA"/>
</dbReference>
<feature type="transmembrane region" description="Helical" evidence="2">
    <location>
        <begin position="98"/>
        <end position="124"/>
    </location>
</feature>
<dbReference type="InterPro" id="IPR016161">
    <property type="entry name" value="Ald_DH/histidinol_DH"/>
</dbReference>
<evidence type="ECO:0000313" key="3">
    <source>
        <dbReference type="EMBL" id="RHN77911.1"/>
    </source>
</evidence>
<sequence>MASSKLNKKVFDLKEASTTVKDLRITFDSGKTRSYEWKVSQLKALLELTEKHEKEIVEALYSDLSKSEAESFIQEVLNFSQYYFTIFVVYRNLSAPSFLVSVFVFISLIYMLLEINLIGFGVVLF</sequence>
<dbReference type="Gene3D" id="3.40.605.10">
    <property type="entry name" value="Aldehyde Dehydrogenase, Chain A, domain 1"/>
    <property type="match status" value="1"/>
</dbReference>
<dbReference type="EC" id="1.2.1.3" evidence="3"/>
<keyword evidence="2" id="KW-1133">Transmembrane helix</keyword>
<evidence type="ECO:0000256" key="1">
    <source>
        <dbReference type="ARBA" id="ARBA00023002"/>
    </source>
</evidence>
<keyword evidence="2" id="KW-0472">Membrane</keyword>
<evidence type="ECO:0000313" key="4">
    <source>
        <dbReference type="Proteomes" id="UP000265566"/>
    </source>
</evidence>
<accession>A0A396JML5</accession>
<proteinExistence type="predicted"/>
<evidence type="ECO:0000256" key="2">
    <source>
        <dbReference type="SAM" id="Phobius"/>
    </source>
</evidence>
<organism evidence="3 4">
    <name type="scientific">Medicago truncatula</name>
    <name type="common">Barrel medic</name>
    <name type="synonym">Medicago tribuloides</name>
    <dbReference type="NCBI Taxonomy" id="3880"/>
    <lineage>
        <taxon>Eukaryota</taxon>
        <taxon>Viridiplantae</taxon>
        <taxon>Streptophyta</taxon>
        <taxon>Embryophyta</taxon>
        <taxon>Tracheophyta</taxon>
        <taxon>Spermatophyta</taxon>
        <taxon>Magnoliopsida</taxon>
        <taxon>eudicotyledons</taxon>
        <taxon>Gunneridae</taxon>
        <taxon>Pentapetalae</taxon>
        <taxon>rosids</taxon>
        <taxon>fabids</taxon>
        <taxon>Fabales</taxon>
        <taxon>Fabaceae</taxon>
        <taxon>Papilionoideae</taxon>
        <taxon>50 kb inversion clade</taxon>
        <taxon>NPAAA clade</taxon>
        <taxon>Hologalegina</taxon>
        <taxon>IRL clade</taxon>
        <taxon>Trifolieae</taxon>
        <taxon>Medicago</taxon>
    </lineage>
</organism>
<gene>
    <name evidence="3" type="ORF">MtrunA17_Chr1g0159821</name>
</gene>
<keyword evidence="1 3" id="KW-0560">Oxidoreductase</keyword>
<dbReference type="SUPFAM" id="SSF53720">
    <property type="entry name" value="ALDH-like"/>
    <property type="match status" value="1"/>
</dbReference>
<protein>
    <submittedName>
        <fullName evidence="3">Putative aldehyde dehydrogenase (NAD(+))</fullName>
        <ecNumber evidence="3">1.2.1.3</ecNumber>
    </submittedName>
</protein>